<feature type="compositionally biased region" description="Low complexity" evidence="2">
    <location>
        <begin position="187"/>
        <end position="228"/>
    </location>
</feature>
<dbReference type="PROSITE" id="PS50297">
    <property type="entry name" value="ANK_REP_REGION"/>
    <property type="match status" value="1"/>
</dbReference>
<proteinExistence type="predicted"/>
<name>A0AAD5Q5S1_PYTIN</name>
<keyword evidence="4" id="KW-1185">Reference proteome</keyword>
<protein>
    <submittedName>
        <fullName evidence="3">Uncharacterized protein</fullName>
    </submittedName>
</protein>
<evidence type="ECO:0000313" key="3">
    <source>
        <dbReference type="EMBL" id="KAJ0399581.1"/>
    </source>
</evidence>
<comment type="caution">
    <text evidence="3">The sequence shown here is derived from an EMBL/GenBank/DDBJ whole genome shotgun (WGS) entry which is preliminary data.</text>
</comment>
<dbReference type="Gene3D" id="1.25.40.20">
    <property type="entry name" value="Ankyrin repeat-containing domain"/>
    <property type="match status" value="1"/>
</dbReference>
<dbReference type="PROSITE" id="PS50088">
    <property type="entry name" value="ANK_REPEAT"/>
    <property type="match status" value="1"/>
</dbReference>
<dbReference type="InterPro" id="IPR002110">
    <property type="entry name" value="Ankyrin_rpt"/>
</dbReference>
<dbReference type="SUPFAM" id="SSF48403">
    <property type="entry name" value="Ankyrin repeat"/>
    <property type="match status" value="1"/>
</dbReference>
<evidence type="ECO:0000313" key="4">
    <source>
        <dbReference type="Proteomes" id="UP001209570"/>
    </source>
</evidence>
<dbReference type="EMBL" id="JAKCXM010000178">
    <property type="protein sequence ID" value="KAJ0399581.1"/>
    <property type="molecule type" value="Genomic_DNA"/>
</dbReference>
<dbReference type="Proteomes" id="UP001209570">
    <property type="component" value="Unassembled WGS sequence"/>
</dbReference>
<sequence length="460" mass="49907">MRTRIWEDTAAMNIVSVLGFLMNDDGDVVGPERTQVLCKLLPSIHTLTHRAILAMLVAGLNDADAQTFHAEKGLRVLNEWLLDGLKKAPASSVSREKLRVEMFSQVRALLRILDVNVQTDAARKQHAYLCVTLVKLSEFLDNSSPDFAADWSRVNIYRRHFESSCGVPSTAKDTARAEPKIVASNGARASAKQSAASGAAPSTSSSSGSAPTPTSTSTSTSSTASASAAPRISPSAVLAYQPKAFLQPKDNAADDDDAGAYVDDEDEDLVALGEDVITNVTQPAMSAGLESKIRNHGHRMHYVERMHCRLCRRMTAKRCEFCNWCVKCAQKDKCANAPSAAPKEPSATALSVSDRNVQVLGSAMDQAIFKAFKSEDFYAVFSLVQNGMDVNFQRVESDHSTALMAAAYYGREDAVNKLLSLGANPTLKDSNGDAAWTFAKRRGHTELANKLKQAADEWKE</sequence>
<keyword evidence="1" id="KW-0040">ANK repeat</keyword>
<accession>A0AAD5Q5S1</accession>
<evidence type="ECO:0000256" key="2">
    <source>
        <dbReference type="SAM" id="MobiDB-lite"/>
    </source>
</evidence>
<reference evidence="3" key="1">
    <citation type="submission" date="2021-12" db="EMBL/GenBank/DDBJ databases">
        <title>Prjna785345.</title>
        <authorList>
            <person name="Rujirawat T."/>
            <person name="Krajaejun T."/>
        </authorList>
    </citation>
    <scope>NUCLEOTIDE SEQUENCE</scope>
    <source>
        <strain evidence="3">Pi057C3</strain>
    </source>
</reference>
<feature type="repeat" description="ANK" evidence="1">
    <location>
        <begin position="398"/>
        <end position="430"/>
    </location>
</feature>
<gene>
    <name evidence="3" type="ORF">P43SY_009640</name>
</gene>
<dbReference type="AlphaFoldDB" id="A0AAD5Q5S1"/>
<organism evidence="3 4">
    <name type="scientific">Pythium insidiosum</name>
    <name type="common">Pythiosis disease agent</name>
    <dbReference type="NCBI Taxonomy" id="114742"/>
    <lineage>
        <taxon>Eukaryota</taxon>
        <taxon>Sar</taxon>
        <taxon>Stramenopiles</taxon>
        <taxon>Oomycota</taxon>
        <taxon>Peronosporomycetes</taxon>
        <taxon>Pythiales</taxon>
        <taxon>Pythiaceae</taxon>
        <taxon>Pythium</taxon>
    </lineage>
</organism>
<evidence type="ECO:0000256" key="1">
    <source>
        <dbReference type="PROSITE-ProRule" id="PRU00023"/>
    </source>
</evidence>
<dbReference type="Pfam" id="PF12796">
    <property type="entry name" value="Ank_2"/>
    <property type="match status" value="1"/>
</dbReference>
<dbReference type="SMART" id="SM00248">
    <property type="entry name" value="ANK"/>
    <property type="match status" value="1"/>
</dbReference>
<dbReference type="InterPro" id="IPR036770">
    <property type="entry name" value="Ankyrin_rpt-contain_sf"/>
</dbReference>
<feature type="region of interest" description="Disordered" evidence="2">
    <location>
        <begin position="184"/>
        <end position="228"/>
    </location>
</feature>